<evidence type="ECO:0000256" key="1">
    <source>
        <dbReference type="ARBA" id="ARBA00009206"/>
    </source>
</evidence>
<dbReference type="OrthoDB" id="25029at2759"/>
<comment type="caution">
    <text evidence="10">The sequence shown here is derived from an EMBL/GenBank/DDBJ whole genome shotgun (WGS) entry which is preliminary data.</text>
</comment>
<dbReference type="InterPro" id="IPR005570">
    <property type="entry name" value="RPABC3"/>
</dbReference>
<dbReference type="EC" id="6.5.1.4" evidence="2"/>
<dbReference type="NCBIfam" id="TIGR03399">
    <property type="entry name" value="RNA_3prim_cycl"/>
    <property type="match status" value="1"/>
</dbReference>
<evidence type="ECO:0000313" key="10">
    <source>
        <dbReference type="EMBL" id="KRY85022.1"/>
    </source>
</evidence>
<evidence type="ECO:0000256" key="3">
    <source>
        <dbReference type="ARBA" id="ARBA00021428"/>
    </source>
</evidence>
<evidence type="ECO:0000259" key="9">
    <source>
        <dbReference type="Pfam" id="PF05189"/>
    </source>
</evidence>
<dbReference type="GO" id="GO:0006396">
    <property type="term" value="P:RNA processing"/>
    <property type="evidence" value="ECO:0007669"/>
    <property type="project" value="InterPro"/>
</dbReference>
<dbReference type="InterPro" id="IPR000228">
    <property type="entry name" value="RNA3'_term_phos_cyc"/>
</dbReference>
<dbReference type="GO" id="GO:0005634">
    <property type="term" value="C:nucleus"/>
    <property type="evidence" value="ECO:0007669"/>
    <property type="project" value="TreeGrafter"/>
</dbReference>
<feature type="domain" description="RNA 3'-terminal phosphate cyclase" evidence="8">
    <location>
        <begin position="165"/>
        <end position="487"/>
    </location>
</feature>
<evidence type="ECO:0000256" key="4">
    <source>
        <dbReference type="ARBA" id="ARBA00022598"/>
    </source>
</evidence>
<proteinExistence type="inferred from homology"/>
<dbReference type="Pfam" id="PF03870">
    <property type="entry name" value="RNA_pol_Rpb8"/>
    <property type="match status" value="1"/>
</dbReference>
<dbReference type="InterPro" id="IPR023797">
    <property type="entry name" value="RNA3'_phos_cyclase_dom"/>
</dbReference>
<keyword evidence="5" id="KW-0547">Nucleotide-binding</keyword>
<dbReference type="GO" id="GO:0003899">
    <property type="term" value="F:DNA-directed RNA polymerase activity"/>
    <property type="evidence" value="ECO:0007669"/>
    <property type="project" value="InterPro"/>
</dbReference>
<comment type="catalytic activity">
    <reaction evidence="6">
        <text>a 3'-end 3'-phospho-ribonucleotide-RNA + ATP = a 3'-end 2',3'-cyclophospho-ribonucleotide-RNA + AMP + diphosphate</text>
        <dbReference type="Rhea" id="RHEA:23976"/>
        <dbReference type="Rhea" id="RHEA-COMP:10463"/>
        <dbReference type="Rhea" id="RHEA-COMP:10464"/>
        <dbReference type="ChEBI" id="CHEBI:30616"/>
        <dbReference type="ChEBI" id="CHEBI:33019"/>
        <dbReference type="ChEBI" id="CHEBI:83062"/>
        <dbReference type="ChEBI" id="CHEBI:83064"/>
        <dbReference type="ChEBI" id="CHEBI:456215"/>
        <dbReference type="EC" id="6.5.1.4"/>
    </reaction>
</comment>
<dbReference type="Proteomes" id="UP000054995">
    <property type="component" value="Unassembled WGS sequence"/>
</dbReference>
<comment type="similarity">
    <text evidence="1">Belongs to the RNA 3'-terminal cyclase family. Type 1 subfamily.</text>
</comment>
<dbReference type="InterPro" id="IPR013792">
    <property type="entry name" value="RNA3'P_cycl/enolpyr_Trfase_a/b"/>
</dbReference>
<dbReference type="SUPFAM" id="SSF55205">
    <property type="entry name" value="EPT/RTPC-like"/>
    <property type="match status" value="2"/>
</dbReference>
<dbReference type="GO" id="GO:0000166">
    <property type="term" value="F:nucleotide binding"/>
    <property type="evidence" value="ECO:0007669"/>
    <property type="project" value="UniProtKB-KW"/>
</dbReference>
<dbReference type="PANTHER" id="PTHR11096:SF0">
    <property type="entry name" value="RNA 3'-TERMINAL PHOSPHATE CYCLASE"/>
    <property type="match status" value="1"/>
</dbReference>
<dbReference type="PROSITE" id="PS01287">
    <property type="entry name" value="RTC"/>
    <property type="match status" value="1"/>
</dbReference>
<dbReference type="SMART" id="SM00658">
    <property type="entry name" value="RPOL8c"/>
    <property type="match status" value="1"/>
</dbReference>
<organism evidence="10 11">
    <name type="scientific">Trichinella pseudospiralis</name>
    <name type="common">Parasitic roundworm</name>
    <dbReference type="NCBI Taxonomy" id="6337"/>
    <lineage>
        <taxon>Eukaryota</taxon>
        <taxon>Metazoa</taxon>
        <taxon>Ecdysozoa</taxon>
        <taxon>Nematoda</taxon>
        <taxon>Enoplea</taxon>
        <taxon>Dorylaimia</taxon>
        <taxon>Trichinellida</taxon>
        <taxon>Trichinellidae</taxon>
        <taxon>Trichinella</taxon>
    </lineage>
</organism>
<dbReference type="Gene3D" id="2.40.50.140">
    <property type="entry name" value="Nucleic acid-binding proteins"/>
    <property type="match status" value="1"/>
</dbReference>
<dbReference type="InterPro" id="IPR017770">
    <property type="entry name" value="RNA3'_term_phos_cyc_type_1"/>
</dbReference>
<sequence>MAGILFDDVFVIKDIDPEGKKFDSVSRLFCESEAYKMDLILDIHSHLYPVELGDKFRLVLTSTLRDDGGYGTTEEEEYDVHFKSSRLDSFDYVMHGKIYRIDDAGGSGGTDSAHVATYASFGGLLMRLEGDCVALFLKLENDKKEKAKSTMISEDGIISIDGGILEGGGQILRIACAYSALLNKPIRIFNIRAGRKVPGLSHQHLCGLKIAKKFCKARLIGAEVGSTEITFIPSKLTSGYYYADIKTAGSVSLLIQLLLPCLIFGRNESRLSLKGGTNVHFAPPIDYFLDVFCPIAEKFGIHTTCSIPRRGFFPKGGGEVNLSIYPVNILCPINLLHRGSLCQIDGKSYVAGGIPYSVTKRCNRQLAEQFSIFSNIKPIDFDDITFRPSLSEGFGIMAIAEYSNGCLLAVDRIAENEHSGDQLIKMIKDDMKAVLDLPTCVDPHLQDQLIILMALASGVSKIRTGPLTLHTKTAIYVTQLMTNAVITVDEADGGTFIITCVGIGLKNNYK</sequence>
<evidence type="ECO:0000259" key="8">
    <source>
        <dbReference type="Pfam" id="PF01137"/>
    </source>
</evidence>
<dbReference type="GO" id="GO:0006351">
    <property type="term" value="P:DNA-templated transcription"/>
    <property type="evidence" value="ECO:0007669"/>
    <property type="project" value="InterPro"/>
</dbReference>
<dbReference type="InterPro" id="IPR020719">
    <property type="entry name" value="RNA3'_term_phos_cycl-like_CS"/>
</dbReference>
<dbReference type="Pfam" id="PF05189">
    <property type="entry name" value="RTC_insert"/>
    <property type="match status" value="1"/>
</dbReference>
<dbReference type="SUPFAM" id="SSF50249">
    <property type="entry name" value="Nucleic acid-binding proteins"/>
    <property type="match status" value="1"/>
</dbReference>
<keyword evidence="4" id="KW-0436">Ligase</keyword>
<dbReference type="Pfam" id="PF01137">
    <property type="entry name" value="RTC"/>
    <property type="match status" value="1"/>
</dbReference>
<dbReference type="InterPro" id="IPR036553">
    <property type="entry name" value="RPTC_insert"/>
</dbReference>
<evidence type="ECO:0000256" key="6">
    <source>
        <dbReference type="ARBA" id="ARBA00024481"/>
    </source>
</evidence>
<gene>
    <name evidence="10" type="primary">RTCA</name>
    <name evidence="10" type="ORF">T4D_5018</name>
</gene>
<dbReference type="AlphaFoldDB" id="A0A0V1FGD5"/>
<protein>
    <recommendedName>
        <fullName evidence="3">RNA 3'-terminal phosphate cyclase</fullName>
        <ecNumber evidence="2">6.5.1.4</ecNumber>
    </recommendedName>
</protein>
<evidence type="ECO:0000256" key="7">
    <source>
        <dbReference type="ARBA" id="ARBA00044496"/>
    </source>
</evidence>
<dbReference type="Gene3D" id="3.30.360.20">
    <property type="entry name" value="RNA 3'-terminal phosphate cyclase, insert domain"/>
    <property type="match status" value="1"/>
</dbReference>
<accession>A0A0V1FGD5</accession>
<comment type="function">
    <text evidence="7">DNA-dependent RNA polymerase catalyzes the transcription of DNA into RNA using the four ribonucleoside triphosphates as substrates. Common component of RNA polymerases I, II and III which synthesize ribosomal RNA precursors, mRNA precursors and many functional non-coding RNAs, and small RNAs, such as 5S rRNA and tRNAs, respectively.</text>
</comment>
<reference evidence="10 11" key="1">
    <citation type="submission" date="2015-01" db="EMBL/GenBank/DDBJ databases">
        <title>Evolution of Trichinella species and genotypes.</title>
        <authorList>
            <person name="Korhonen P.K."/>
            <person name="Edoardo P."/>
            <person name="Giuseppe L.R."/>
            <person name="Gasser R.B."/>
        </authorList>
    </citation>
    <scope>NUCLEOTIDE SEQUENCE [LARGE SCALE GENOMIC DNA]</scope>
    <source>
        <strain evidence="10">ISS470</strain>
    </source>
</reference>
<evidence type="ECO:0000313" key="11">
    <source>
        <dbReference type="Proteomes" id="UP000054995"/>
    </source>
</evidence>
<name>A0A0V1FGD5_TRIPS</name>
<dbReference type="EMBL" id="JYDT01000100">
    <property type="protein sequence ID" value="KRY85022.1"/>
    <property type="molecule type" value="Genomic_DNA"/>
</dbReference>
<dbReference type="GO" id="GO:0003963">
    <property type="term" value="F:RNA-3'-phosphate cyclase activity"/>
    <property type="evidence" value="ECO:0007669"/>
    <property type="project" value="UniProtKB-EC"/>
</dbReference>
<evidence type="ECO:0000256" key="5">
    <source>
        <dbReference type="ARBA" id="ARBA00022741"/>
    </source>
</evidence>
<dbReference type="Gene3D" id="3.65.10.20">
    <property type="entry name" value="RNA 3'-terminal phosphate cyclase domain"/>
    <property type="match status" value="1"/>
</dbReference>
<dbReference type="InterPro" id="IPR012340">
    <property type="entry name" value="NA-bd_OB-fold"/>
</dbReference>
<keyword evidence="11" id="KW-1185">Reference proteome</keyword>
<feature type="domain" description="RNA 3'-terminal phosphate cyclase insert" evidence="9">
    <location>
        <begin position="337"/>
        <end position="420"/>
    </location>
</feature>
<dbReference type="PANTHER" id="PTHR11096">
    <property type="entry name" value="RNA 3' TERMINAL PHOSPHATE CYCLASE"/>
    <property type="match status" value="1"/>
</dbReference>
<evidence type="ECO:0000256" key="2">
    <source>
        <dbReference type="ARBA" id="ARBA00012725"/>
    </source>
</evidence>
<dbReference type="InterPro" id="IPR013791">
    <property type="entry name" value="RNA3'-term_phos_cycl_insert"/>
</dbReference>
<dbReference type="InterPro" id="IPR037136">
    <property type="entry name" value="RNA3'_phos_cyclase_dom_sf"/>
</dbReference>